<name>A0A7C2AKZ1_DESA2</name>
<dbReference type="RefSeq" id="WP_066063217.1">
    <property type="nucleotide sequence ID" value="NZ_CP013015.1"/>
</dbReference>
<dbReference type="Proteomes" id="UP000885738">
    <property type="component" value="Unassembled WGS sequence"/>
</dbReference>
<proteinExistence type="predicted"/>
<evidence type="ECO:0000313" key="3">
    <source>
        <dbReference type="Proteomes" id="UP000070560"/>
    </source>
</evidence>
<reference evidence="2" key="2">
    <citation type="journal article" date="2020" name="mSystems">
        <title>Genome- and Community-Level Interaction Insights into Carbon Utilization and Element Cycling Functions of Hydrothermarchaeota in Hydrothermal Sediment.</title>
        <authorList>
            <person name="Zhou Z."/>
            <person name="Liu Y."/>
            <person name="Xu W."/>
            <person name="Pan J."/>
            <person name="Luo Z.H."/>
            <person name="Li M."/>
        </authorList>
    </citation>
    <scope>NUCLEOTIDE SEQUENCE [LARGE SCALE GENOMIC DNA]</scope>
    <source>
        <strain evidence="2">HyVt-389</strain>
    </source>
</reference>
<evidence type="ECO:0000313" key="1">
    <source>
        <dbReference type="EMBL" id="AMM41326.1"/>
    </source>
</evidence>
<keyword evidence="3" id="KW-1185">Reference proteome</keyword>
<protein>
    <submittedName>
        <fullName evidence="2">Uncharacterized protein</fullName>
    </submittedName>
</protein>
<dbReference type="Proteomes" id="UP000070560">
    <property type="component" value="Chromosome"/>
</dbReference>
<organism evidence="2">
    <name type="scientific">Desulfofervidus auxilii</name>
    <dbReference type="NCBI Taxonomy" id="1621989"/>
    <lineage>
        <taxon>Bacteria</taxon>
        <taxon>Pseudomonadati</taxon>
        <taxon>Thermodesulfobacteriota</taxon>
        <taxon>Candidatus Desulfofervidia</taxon>
        <taxon>Candidatus Desulfofervidales</taxon>
        <taxon>Candidatus Desulfofervidaceae</taxon>
        <taxon>Candidatus Desulfofervidus</taxon>
    </lineage>
</organism>
<dbReference type="KEGG" id="daw:HS1_001530"/>
<dbReference type="AlphaFoldDB" id="A0A7C2AKZ1"/>
<dbReference type="EMBL" id="DRIH01000080">
    <property type="protein sequence ID" value="HEC67676.1"/>
    <property type="molecule type" value="Genomic_DNA"/>
</dbReference>
<evidence type="ECO:0000313" key="2">
    <source>
        <dbReference type="EMBL" id="HEC67676.1"/>
    </source>
</evidence>
<sequence length="108" mass="12470">MLDFNDAYIFVDEDRTILVMRKLGPLPVELEDKTLSFIEKQEMRPVEGVLIESQLNLTEKGKQLLKQLIETVIVQDAGVDSNQPGRYYLHSKRIETLKNIIQEHSVTD</sequence>
<dbReference type="EMBL" id="CP013015">
    <property type="protein sequence ID" value="AMM41326.1"/>
    <property type="molecule type" value="Genomic_DNA"/>
</dbReference>
<reference evidence="1 3" key="1">
    <citation type="submission" date="2015-10" db="EMBL/GenBank/DDBJ databases">
        <title>Candidatus Desulfofervidus auxilii, a hydrogenotrophic sulfate-reducing bacterium involved in the thermophilic anaerobic oxidation of methane.</title>
        <authorList>
            <person name="Krukenberg V."/>
            <person name="Richter M."/>
            <person name="Wegener G."/>
        </authorList>
    </citation>
    <scope>NUCLEOTIDE SEQUENCE [LARGE SCALE GENOMIC DNA]</scope>
    <source>
        <strain evidence="1 3">HS1</strain>
    </source>
</reference>
<gene>
    <name evidence="2" type="ORF">ENI35_02525</name>
    <name evidence="1" type="ORF">HS1_001530</name>
</gene>
<accession>A0A7C2AKZ1</accession>